<dbReference type="AlphaFoldDB" id="A0A4P9YCK7"/>
<gene>
    <name evidence="1" type="ORF">ROZALSC1DRAFT_25908</name>
</gene>
<accession>A0A4P9YCK7</accession>
<organism evidence="1 2">
    <name type="scientific">Rozella allomycis (strain CSF55)</name>
    <dbReference type="NCBI Taxonomy" id="988480"/>
    <lineage>
        <taxon>Eukaryota</taxon>
        <taxon>Fungi</taxon>
        <taxon>Fungi incertae sedis</taxon>
        <taxon>Cryptomycota</taxon>
        <taxon>Cryptomycota incertae sedis</taxon>
        <taxon>Rozella</taxon>
    </lineage>
</organism>
<proteinExistence type="predicted"/>
<protein>
    <submittedName>
        <fullName evidence="1">Uncharacterized protein</fullName>
    </submittedName>
</protein>
<sequence length="160" mass="18802">MTGTEMAIEYLKQSWINRPLDISESKLCVKLLEESQLTNIIHEKAQYESDNNKDLPNKDENFSRVHVALTEGTLRAKTNINHHIRRSDSLNNKFYGKSVKVGEYFIEENFVTEIEEKLESFVEKRVKDEIKPFPFNSENKNAIMIDIYKDLEKSWLENES</sequence>
<reference evidence="2" key="1">
    <citation type="journal article" date="2018" name="Nat. Microbiol.">
        <title>Leveraging single-cell genomics to expand the fungal tree of life.</title>
        <authorList>
            <person name="Ahrendt S.R."/>
            <person name="Quandt C.A."/>
            <person name="Ciobanu D."/>
            <person name="Clum A."/>
            <person name="Salamov A."/>
            <person name="Andreopoulos B."/>
            <person name="Cheng J.F."/>
            <person name="Woyke T."/>
            <person name="Pelin A."/>
            <person name="Henrissat B."/>
            <person name="Reynolds N.K."/>
            <person name="Benny G.L."/>
            <person name="Smith M.E."/>
            <person name="James T.Y."/>
            <person name="Grigoriev I.V."/>
        </authorList>
    </citation>
    <scope>NUCLEOTIDE SEQUENCE [LARGE SCALE GENOMIC DNA]</scope>
    <source>
        <strain evidence="2">CSF55</strain>
    </source>
</reference>
<name>A0A4P9YCK7_ROZAC</name>
<dbReference type="Proteomes" id="UP000281549">
    <property type="component" value="Unassembled WGS sequence"/>
</dbReference>
<evidence type="ECO:0000313" key="2">
    <source>
        <dbReference type="Proteomes" id="UP000281549"/>
    </source>
</evidence>
<evidence type="ECO:0000313" key="1">
    <source>
        <dbReference type="EMBL" id="RKP15900.1"/>
    </source>
</evidence>
<dbReference type="EMBL" id="ML007396">
    <property type="protein sequence ID" value="RKP15900.1"/>
    <property type="molecule type" value="Genomic_DNA"/>
</dbReference>